<accession>A0AAV9QF97</accession>
<evidence type="ECO:0000313" key="3">
    <source>
        <dbReference type="EMBL" id="KAK5540100.1"/>
    </source>
</evidence>
<dbReference type="Proteomes" id="UP001345827">
    <property type="component" value="Unassembled WGS sequence"/>
</dbReference>
<proteinExistence type="predicted"/>
<dbReference type="EMBL" id="JAXLQG010000005">
    <property type="protein sequence ID" value="KAK5540100.1"/>
    <property type="molecule type" value="Genomic_DNA"/>
</dbReference>
<feature type="region of interest" description="Disordered" evidence="1">
    <location>
        <begin position="123"/>
        <end position="149"/>
    </location>
</feature>
<feature type="chain" id="PRO_5043945248" evidence="2">
    <location>
        <begin position="24"/>
        <end position="188"/>
    </location>
</feature>
<protein>
    <submittedName>
        <fullName evidence="3">Uncharacterized protein</fullName>
    </submittedName>
</protein>
<comment type="caution">
    <text evidence="3">The sequence shown here is derived from an EMBL/GenBank/DDBJ whole genome shotgun (WGS) entry which is preliminary data.</text>
</comment>
<dbReference type="AlphaFoldDB" id="A0AAV9QF97"/>
<keyword evidence="2" id="KW-0732">Signal</keyword>
<organism evidence="3 4">
    <name type="scientific">Vermiconidia calcicola</name>
    <dbReference type="NCBI Taxonomy" id="1690605"/>
    <lineage>
        <taxon>Eukaryota</taxon>
        <taxon>Fungi</taxon>
        <taxon>Dikarya</taxon>
        <taxon>Ascomycota</taxon>
        <taxon>Pezizomycotina</taxon>
        <taxon>Dothideomycetes</taxon>
        <taxon>Dothideomycetidae</taxon>
        <taxon>Mycosphaerellales</taxon>
        <taxon>Extremaceae</taxon>
        <taxon>Vermiconidia</taxon>
    </lineage>
</organism>
<keyword evidence="4" id="KW-1185">Reference proteome</keyword>
<gene>
    <name evidence="3" type="ORF">LTR25_003805</name>
</gene>
<evidence type="ECO:0000256" key="1">
    <source>
        <dbReference type="SAM" id="MobiDB-lite"/>
    </source>
</evidence>
<feature type="signal peptide" evidence="2">
    <location>
        <begin position="1"/>
        <end position="23"/>
    </location>
</feature>
<evidence type="ECO:0000313" key="4">
    <source>
        <dbReference type="Proteomes" id="UP001345827"/>
    </source>
</evidence>
<evidence type="ECO:0000256" key="2">
    <source>
        <dbReference type="SAM" id="SignalP"/>
    </source>
</evidence>
<sequence length="188" mass="20877">MVSVFKFTVVLFALFLSASVAFAAPTADSSRSEILAGIEQDPNGFIHFADDGIVRSYSANGTVIDYAPLSNKHLLEVVNASRPILEEHYEHLMEVFNGVDGHNVTDLNQIWDPPEWLRPQPDEFNTHQSTARSEAAREPAALLNARPRPRPDQPMCYGMTCTTGPRCRSFGCQGCGRIDALRAKICYY</sequence>
<reference evidence="3 4" key="1">
    <citation type="submission" date="2023-06" db="EMBL/GenBank/DDBJ databases">
        <title>Black Yeasts Isolated from many extreme environments.</title>
        <authorList>
            <person name="Coleine C."/>
            <person name="Stajich J.E."/>
            <person name="Selbmann L."/>
        </authorList>
    </citation>
    <scope>NUCLEOTIDE SEQUENCE [LARGE SCALE GENOMIC DNA]</scope>
    <source>
        <strain evidence="3 4">CCFEE 5887</strain>
    </source>
</reference>
<name>A0AAV9QF97_9PEZI</name>